<keyword evidence="4 7" id="KW-0328">Glycosyltransferase</keyword>
<evidence type="ECO:0000256" key="3">
    <source>
        <dbReference type="ARBA" id="ARBA00010281"/>
    </source>
</evidence>
<evidence type="ECO:0000313" key="10">
    <source>
        <dbReference type="EMBL" id="PWJ77481.1"/>
    </source>
</evidence>
<accession>A0AB73T7B2</accession>
<comment type="similarity">
    <text evidence="3 7">Belongs to the glycosyltransferase 1 family. Bacterial/plant glycogen synthase subfamily.</text>
</comment>
<proteinExistence type="inferred from homology"/>
<dbReference type="NCBIfam" id="NF001898">
    <property type="entry name" value="PRK00654.1-1"/>
    <property type="match status" value="1"/>
</dbReference>
<evidence type="ECO:0000259" key="8">
    <source>
        <dbReference type="Pfam" id="PF00534"/>
    </source>
</evidence>
<comment type="caution">
    <text evidence="10">The sequence shown here is derived from an EMBL/GenBank/DDBJ whole genome shotgun (WGS) entry which is preliminary data.</text>
</comment>
<comment type="pathway">
    <text evidence="7">Glycan biosynthesis; glycogen biosynthesis.</text>
</comment>
<feature type="domain" description="Glycosyl transferase family 1" evidence="8">
    <location>
        <begin position="291"/>
        <end position="439"/>
    </location>
</feature>
<reference evidence="10 11" key="1">
    <citation type="submission" date="2018-05" db="EMBL/GenBank/DDBJ databases">
        <authorList>
            <person name="Goeker M."/>
            <person name="Huntemann M."/>
            <person name="Clum A."/>
            <person name="Pillay M."/>
            <person name="Palaniappan K."/>
            <person name="Varghese N."/>
            <person name="Mikhailova N."/>
            <person name="Stamatis D."/>
            <person name="Reddy T."/>
            <person name="Daum C."/>
            <person name="Shapiro N."/>
            <person name="Ivanova N."/>
            <person name="Kyrpides N."/>
            <person name="Woyke T."/>
        </authorList>
    </citation>
    <scope>NUCLEOTIDE SEQUENCE [LARGE SCALE GENOMIC DNA]</scope>
    <source>
        <strain evidence="10 11">DSM 26524</strain>
    </source>
</reference>
<evidence type="ECO:0000256" key="1">
    <source>
        <dbReference type="ARBA" id="ARBA00001478"/>
    </source>
</evidence>
<gene>
    <name evidence="7" type="primary">glgA</name>
    <name evidence="10" type="ORF">C7383_103326</name>
</gene>
<dbReference type="PANTHER" id="PTHR45825">
    <property type="entry name" value="GRANULE-BOUND STARCH SYNTHASE 1, CHLOROPLASTIC/AMYLOPLASTIC"/>
    <property type="match status" value="1"/>
</dbReference>
<dbReference type="RefSeq" id="WP_109625579.1">
    <property type="nucleotide sequence ID" value="NZ_CABJAT010000007.1"/>
</dbReference>
<keyword evidence="6 7" id="KW-0320">Glycogen biosynthesis</keyword>
<evidence type="ECO:0000256" key="5">
    <source>
        <dbReference type="ARBA" id="ARBA00022679"/>
    </source>
</evidence>
<evidence type="ECO:0000313" key="11">
    <source>
        <dbReference type="Proteomes" id="UP000245412"/>
    </source>
</evidence>
<keyword evidence="11" id="KW-1185">Reference proteome</keyword>
<organism evidence="10 11">
    <name type="scientific">Murimonas intestini</name>
    <dbReference type="NCBI Taxonomy" id="1337051"/>
    <lineage>
        <taxon>Bacteria</taxon>
        <taxon>Bacillati</taxon>
        <taxon>Bacillota</taxon>
        <taxon>Clostridia</taxon>
        <taxon>Lachnospirales</taxon>
        <taxon>Lachnospiraceae</taxon>
        <taxon>Murimonas</taxon>
    </lineage>
</organism>
<dbReference type="GO" id="GO:0005978">
    <property type="term" value="P:glycogen biosynthetic process"/>
    <property type="evidence" value="ECO:0007669"/>
    <property type="project" value="UniProtKB-UniRule"/>
</dbReference>
<dbReference type="InterPro" id="IPR011835">
    <property type="entry name" value="GS/SS"/>
</dbReference>
<dbReference type="Proteomes" id="UP000245412">
    <property type="component" value="Unassembled WGS sequence"/>
</dbReference>
<protein>
    <recommendedName>
        <fullName evidence="7">Glycogen synthase</fullName>
        <ecNumber evidence="7">2.4.1.21</ecNumber>
    </recommendedName>
    <alternativeName>
        <fullName evidence="7">Starch [bacterial glycogen] synthase</fullName>
    </alternativeName>
</protein>
<evidence type="ECO:0000256" key="6">
    <source>
        <dbReference type="ARBA" id="ARBA00023056"/>
    </source>
</evidence>
<dbReference type="GO" id="GO:0004373">
    <property type="term" value="F:alpha-1,4-glucan glucosyltransferase (UDP-glucose donor) activity"/>
    <property type="evidence" value="ECO:0007669"/>
    <property type="project" value="InterPro"/>
</dbReference>
<name>A0AB73T7B2_9FIRM</name>
<dbReference type="InterPro" id="IPR013534">
    <property type="entry name" value="Starch_synth_cat_dom"/>
</dbReference>
<evidence type="ECO:0000256" key="2">
    <source>
        <dbReference type="ARBA" id="ARBA00002764"/>
    </source>
</evidence>
<dbReference type="Gene3D" id="3.40.50.2000">
    <property type="entry name" value="Glycogen Phosphorylase B"/>
    <property type="match status" value="2"/>
</dbReference>
<dbReference type="EC" id="2.4.1.21" evidence="7"/>
<dbReference type="CDD" id="cd03791">
    <property type="entry name" value="GT5_Glycogen_synthase_DULL1-like"/>
    <property type="match status" value="1"/>
</dbReference>
<feature type="domain" description="Starch synthase catalytic" evidence="9">
    <location>
        <begin position="3"/>
        <end position="238"/>
    </location>
</feature>
<dbReference type="NCBIfam" id="TIGR02095">
    <property type="entry name" value="glgA"/>
    <property type="match status" value="1"/>
</dbReference>
<evidence type="ECO:0000256" key="7">
    <source>
        <dbReference type="HAMAP-Rule" id="MF_00484"/>
    </source>
</evidence>
<sequence>MKKVLFVASECVPFIKTGGLADVVGSLPRYFNKEEFDVRVIIPKYLCMDQKWKDMMQYRTHFYMDMNWRSQYVGVLEMEYNGIKYYFIDNEFYFSGPKPYGNIFQDIEKFAFFSKAALSALPLIDFRPDIVHCHDWQTGLIPVYLKDKFHDGEFFRDMKSVITIHNLKFQGVWDVKTVMDITGLPKYYFSPDKLEAYGDANYLKGGIVYADAVTTVSETYAEEIKMPFYGEGLDGLMRARANCLRGIVNGIDYDEYNPATDKYIVQNYDARTFRKEKIKNKRALQEELGLERDDKKFMIGIVSRLTDQKGFDLINYIMDEMCQQDVQFVILGTGEERYENAFRHFAWKYSGKVSANIYYSEALSHKIYASCDAFLMPSLFEPCGLSQLMSLRYGTVPIVRETGGLKDTVQPYNEFEGTGTGFSFKNYNAHEMFNSVKYAKDVYYNRKREWNKIIDRAMGADYSWNSSAKKYEEMYRWL</sequence>
<feature type="binding site" evidence="7">
    <location>
        <position position="16"/>
    </location>
    <ligand>
        <name>ADP-alpha-D-glucose</name>
        <dbReference type="ChEBI" id="CHEBI:57498"/>
    </ligand>
</feature>
<dbReference type="GO" id="GO:0009011">
    <property type="term" value="F:alpha-1,4-glucan glucosyltransferase (ADP-glucose donor) activity"/>
    <property type="evidence" value="ECO:0007669"/>
    <property type="project" value="UniProtKB-UniRule"/>
</dbReference>
<dbReference type="AlphaFoldDB" id="A0AB73T7B2"/>
<dbReference type="EMBL" id="QGGY01000003">
    <property type="protein sequence ID" value="PWJ77481.1"/>
    <property type="molecule type" value="Genomic_DNA"/>
</dbReference>
<dbReference type="NCBIfam" id="NF001899">
    <property type="entry name" value="PRK00654.1-2"/>
    <property type="match status" value="1"/>
</dbReference>
<comment type="function">
    <text evidence="2 7">Synthesizes alpha-1,4-glucan chains using ADP-glucose.</text>
</comment>
<dbReference type="PANTHER" id="PTHR45825:SF11">
    <property type="entry name" value="ALPHA AMYLASE DOMAIN-CONTAINING PROTEIN"/>
    <property type="match status" value="1"/>
</dbReference>
<comment type="catalytic activity">
    <reaction evidence="1 7">
        <text>[(1-&gt;4)-alpha-D-glucosyl](n) + ADP-alpha-D-glucose = [(1-&gt;4)-alpha-D-glucosyl](n+1) + ADP + H(+)</text>
        <dbReference type="Rhea" id="RHEA:18189"/>
        <dbReference type="Rhea" id="RHEA-COMP:9584"/>
        <dbReference type="Rhea" id="RHEA-COMP:9587"/>
        <dbReference type="ChEBI" id="CHEBI:15378"/>
        <dbReference type="ChEBI" id="CHEBI:15444"/>
        <dbReference type="ChEBI" id="CHEBI:57498"/>
        <dbReference type="ChEBI" id="CHEBI:456216"/>
        <dbReference type="EC" id="2.4.1.21"/>
    </reaction>
</comment>
<dbReference type="Pfam" id="PF08323">
    <property type="entry name" value="Glyco_transf_5"/>
    <property type="match status" value="1"/>
</dbReference>
<dbReference type="SUPFAM" id="SSF53756">
    <property type="entry name" value="UDP-Glycosyltransferase/glycogen phosphorylase"/>
    <property type="match status" value="1"/>
</dbReference>
<dbReference type="InterPro" id="IPR001296">
    <property type="entry name" value="Glyco_trans_1"/>
</dbReference>
<dbReference type="Pfam" id="PF00534">
    <property type="entry name" value="Glycos_transf_1"/>
    <property type="match status" value="1"/>
</dbReference>
<evidence type="ECO:0000256" key="4">
    <source>
        <dbReference type="ARBA" id="ARBA00022676"/>
    </source>
</evidence>
<keyword evidence="5 7" id="KW-0808">Transferase</keyword>
<evidence type="ECO:0000259" key="9">
    <source>
        <dbReference type="Pfam" id="PF08323"/>
    </source>
</evidence>
<dbReference type="HAMAP" id="MF_00484">
    <property type="entry name" value="Glycogen_synth"/>
    <property type="match status" value="1"/>
</dbReference>